<evidence type="ECO:0000313" key="3">
    <source>
        <dbReference type="Proteomes" id="UP000279457"/>
    </source>
</evidence>
<dbReference type="Pfam" id="PF03929">
    <property type="entry name" value="PepSY_TM"/>
    <property type="match status" value="1"/>
</dbReference>
<feature type="transmembrane region" description="Helical" evidence="1">
    <location>
        <begin position="169"/>
        <end position="187"/>
    </location>
</feature>
<dbReference type="Proteomes" id="UP000279457">
    <property type="component" value="Unassembled WGS sequence"/>
</dbReference>
<proteinExistence type="predicted"/>
<feature type="transmembrane region" description="Helical" evidence="1">
    <location>
        <begin position="400"/>
        <end position="420"/>
    </location>
</feature>
<feature type="transmembrane region" description="Helical" evidence="1">
    <location>
        <begin position="450"/>
        <end position="476"/>
    </location>
</feature>
<evidence type="ECO:0000313" key="2">
    <source>
        <dbReference type="EMBL" id="RQM36885.1"/>
    </source>
</evidence>
<keyword evidence="1" id="KW-1133">Transmembrane helix</keyword>
<feature type="transmembrane region" description="Helical" evidence="1">
    <location>
        <begin position="26"/>
        <end position="50"/>
    </location>
</feature>
<dbReference type="PANTHER" id="PTHR34219:SF1">
    <property type="entry name" value="PEPSY DOMAIN-CONTAINING PROTEIN"/>
    <property type="match status" value="1"/>
</dbReference>
<gene>
    <name evidence="2" type="ORF">EB241_18140</name>
</gene>
<dbReference type="InterPro" id="IPR005625">
    <property type="entry name" value="PepSY-ass_TM"/>
</dbReference>
<sequence length="490" mass="54271">MSEKILAQPARAVQTRSALMPLLRRLHFYIGLFIAPFIFVAALTGTLYVLTPQLENVLYAQQLHTPVSGPARSLAEQIAVAQKFIGDGVKIAAVRPAPGPGDTTRVMFTTPTSGPSETTAVFIAPDTLQVRGQLTVYGTSGILPFRTWLDYLHRNLLLGDMGRNYSELAASWLWIAAVGGMLLWAGSRTPRQLKTGKKSRGQQILRHRHWHSTLGLLLLLGLIFFSATGLTWSRWAGDNIAAMRACFGWLTPVVNTELNPRQLPASNAMPDMMMSAGEMTEKTPATMEEHAGHRMSQTMPHDQAISVAPAQFDPVLRAARNAGIDAAKIEIRPAWRANKAWTVSEIDRRWPTQVDSVAVDPLRFQVVDKVEFAHFGLLAKLTRWGVDAHMGVLFGLPNQLLLAVFGVGLCVMIVLGYRLWWLRRPRIGQGIHPAETLRYCWQQLSVSARLLLLAITILLAISLPVMGISLLVLLVIDALRWQRAKQRSPV</sequence>
<organism evidence="2 3">
    <name type="scientific">Erwinia psidii</name>
    <dbReference type="NCBI Taxonomy" id="69224"/>
    <lineage>
        <taxon>Bacteria</taxon>
        <taxon>Pseudomonadati</taxon>
        <taxon>Pseudomonadota</taxon>
        <taxon>Gammaproteobacteria</taxon>
        <taxon>Enterobacterales</taxon>
        <taxon>Erwiniaceae</taxon>
        <taxon>Erwinia</taxon>
    </lineage>
</organism>
<protein>
    <submittedName>
        <fullName evidence="2">PepSY domain-containing protein</fullName>
    </submittedName>
</protein>
<keyword evidence="1" id="KW-0812">Transmembrane</keyword>
<dbReference type="EMBL" id="RHHM01000016">
    <property type="protein sequence ID" value="RQM36885.1"/>
    <property type="molecule type" value="Genomic_DNA"/>
</dbReference>
<dbReference type="AlphaFoldDB" id="A0A3N6UVK7"/>
<feature type="transmembrane region" description="Helical" evidence="1">
    <location>
        <begin position="208"/>
        <end position="227"/>
    </location>
</feature>
<comment type="caution">
    <text evidence="2">The sequence shown here is derived from an EMBL/GenBank/DDBJ whole genome shotgun (WGS) entry which is preliminary data.</text>
</comment>
<evidence type="ECO:0000256" key="1">
    <source>
        <dbReference type="SAM" id="Phobius"/>
    </source>
</evidence>
<dbReference type="RefSeq" id="WP_124234419.1">
    <property type="nucleotide sequence ID" value="NZ_RHHM01000016.1"/>
</dbReference>
<dbReference type="OrthoDB" id="9791166at2"/>
<name>A0A3N6UVK7_9GAMM</name>
<keyword evidence="1" id="KW-0472">Membrane</keyword>
<dbReference type="PANTHER" id="PTHR34219">
    <property type="entry name" value="IRON-REGULATED INNER MEMBRANE PROTEIN-RELATED"/>
    <property type="match status" value="1"/>
</dbReference>
<accession>A0A3N6UVK7</accession>
<reference evidence="2 3" key="1">
    <citation type="submission" date="2018-10" db="EMBL/GenBank/DDBJ databases">
        <title>Draft genome sequence for the type isolate of Erwinia psidii, agent causal of bacterial blight in guava (Psidium guajava) and wilt and die-back of Eucalyptus spp.</title>
        <authorList>
            <person name="Hermenegildo P.S."/>
            <person name="Santos S.A."/>
            <person name="Guimaraes L.M.S."/>
            <person name="Vidigal P.M.P."/>
            <person name="Pereira I.C."/>
            <person name="Badel J.L."/>
            <person name="Alfenas-Zerbini P."/>
            <person name="Ferreira M.A.S.V."/>
            <person name="Alfenas A.C."/>
        </authorList>
    </citation>
    <scope>NUCLEOTIDE SEQUENCE [LARGE SCALE GENOMIC DNA]</scope>
    <source>
        <strain evidence="2 3">IBSBF 435</strain>
    </source>
</reference>
<keyword evidence="3" id="KW-1185">Reference proteome</keyword>